<dbReference type="PANTHER" id="PTHR11505">
    <property type="entry name" value="L1 TRANSPOSABLE ELEMENT-RELATED"/>
    <property type="match status" value="1"/>
</dbReference>
<evidence type="ECO:0000313" key="4">
    <source>
        <dbReference type="Proteomes" id="UP001295444"/>
    </source>
</evidence>
<dbReference type="Proteomes" id="UP001295444">
    <property type="component" value="Chromosome 01"/>
</dbReference>
<sequence>MDQTLELVEAAGLATTQGTPPDTSNDTILQSIVEVKGFLVAEITRTAAEVKAAIGTRTTIVEQRMARMVKAHNSNTAFTNALQIRITDLELEIEDISNRARRNNLRIRELPETVSNEDLEMELVSCFRQGLPNIPEHMWCIDKAHRALRAKGPNNSPPRDVIIKWHYYKTKEAILKYCRLHPYTWEGTELQLYPDVAPATLQRRKLDCLGFCLDCDWLESGVLQCRL</sequence>
<dbReference type="EMBL" id="OW240912">
    <property type="protein sequence ID" value="CAH2220456.1"/>
    <property type="molecule type" value="Genomic_DNA"/>
</dbReference>
<gene>
    <name evidence="3" type="ORF">PECUL_23A046391</name>
</gene>
<keyword evidence="4" id="KW-1185">Reference proteome</keyword>
<proteinExistence type="inferred from homology"/>
<reference evidence="3" key="1">
    <citation type="submission" date="2022-03" db="EMBL/GenBank/DDBJ databases">
        <authorList>
            <person name="Alioto T."/>
            <person name="Alioto T."/>
            <person name="Gomez Garrido J."/>
        </authorList>
    </citation>
    <scope>NUCLEOTIDE SEQUENCE</scope>
</reference>
<dbReference type="InterPro" id="IPR004244">
    <property type="entry name" value="Transposase_22"/>
</dbReference>
<dbReference type="AlphaFoldDB" id="A0AAD1QYW3"/>
<dbReference type="Gene3D" id="3.30.70.1820">
    <property type="entry name" value="L1 transposable element, RRM domain"/>
    <property type="match status" value="1"/>
</dbReference>
<accession>A0AAD1QYW3</accession>
<protein>
    <submittedName>
        <fullName evidence="3">Uncharacterized protein</fullName>
    </submittedName>
</protein>
<evidence type="ECO:0000313" key="3">
    <source>
        <dbReference type="EMBL" id="CAH2220456.1"/>
    </source>
</evidence>
<organism evidence="3 4">
    <name type="scientific">Pelobates cultripes</name>
    <name type="common">Western spadefoot toad</name>
    <dbReference type="NCBI Taxonomy" id="61616"/>
    <lineage>
        <taxon>Eukaryota</taxon>
        <taxon>Metazoa</taxon>
        <taxon>Chordata</taxon>
        <taxon>Craniata</taxon>
        <taxon>Vertebrata</taxon>
        <taxon>Euteleostomi</taxon>
        <taxon>Amphibia</taxon>
        <taxon>Batrachia</taxon>
        <taxon>Anura</taxon>
        <taxon>Pelobatoidea</taxon>
        <taxon>Pelobatidae</taxon>
        <taxon>Pelobates</taxon>
    </lineage>
</organism>
<comment type="similarity">
    <text evidence="1">Belongs to the transposase 22 family.</text>
</comment>
<evidence type="ECO:0000256" key="2">
    <source>
        <dbReference type="SAM" id="Coils"/>
    </source>
</evidence>
<name>A0AAD1QYW3_PELCU</name>
<keyword evidence="2" id="KW-0175">Coiled coil</keyword>
<evidence type="ECO:0000256" key="1">
    <source>
        <dbReference type="ARBA" id="ARBA00061640"/>
    </source>
</evidence>
<dbReference type="FunFam" id="3.30.70.1820:FF:000002">
    <property type="entry name" value="LINE-1 retrotransposable element ORF1 protein"/>
    <property type="match status" value="1"/>
</dbReference>
<feature type="coiled-coil region" evidence="2">
    <location>
        <begin position="79"/>
        <end position="106"/>
    </location>
</feature>